<dbReference type="KEGG" id="ppp:112291788"/>
<evidence type="ECO:0000313" key="6">
    <source>
        <dbReference type="EnsemblPlants" id="Pp3c14_19190V3.1"/>
    </source>
</evidence>
<feature type="domain" description="BFN" evidence="4">
    <location>
        <begin position="113"/>
        <end position="253"/>
    </location>
</feature>
<feature type="region of interest" description="Disordered" evidence="3">
    <location>
        <begin position="55"/>
        <end position="84"/>
    </location>
</feature>
<dbReference type="PANTHER" id="PTHR15160:SF3">
    <property type="entry name" value="BIFUNCTIONAL NUCLEASE 1"/>
    <property type="match status" value="1"/>
</dbReference>
<feature type="region of interest" description="Disordered" evidence="3">
    <location>
        <begin position="320"/>
        <end position="349"/>
    </location>
</feature>
<dbReference type="GO" id="GO:0004518">
    <property type="term" value="F:nuclease activity"/>
    <property type="evidence" value="ECO:0007669"/>
    <property type="project" value="InterPro"/>
</dbReference>
<feature type="compositionally biased region" description="Polar residues" evidence="3">
    <location>
        <begin position="322"/>
        <end position="334"/>
    </location>
</feature>
<comment type="function">
    <text evidence="2">Bifunctional nuclease with both RNase and DNase activities. Involved in basal defense response. Participates in abscisic acid-derived callose deposition following infection by a necrotrophic pathogen.</text>
</comment>
<reference evidence="5 7" key="2">
    <citation type="journal article" date="2018" name="Plant J.">
        <title>The Physcomitrella patens chromosome-scale assembly reveals moss genome structure and evolution.</title>
        <authorList>
            <person name="Lang D."/>
            <person name="Ullrich K.K."/>
            <person name="Murat F."/>
            <person name="Fuchs J."/>
            <person name="Jenkins J."/>
            <person name="Haas F.B."/>
            <person name="Piednoel M."/>
            <person name="Gundlach H."/>
            <person name="Van Bel M."/>
            <person name="Meyberg R."/>
            <person name="Vives C."/>
            <person name="Morata J."/>
            <person name="Symeonidi A."/>
            <person name="Hiss M."/>
            <person name="Muchero W."/>
            <person name="Kamisugi Y."/>
            <person name="Saleh O."/>
            <person name="Blanc G."/>
            <person name="Decker E.L."/>
            <person name="van Gessel N."/>
            <person name="Grimwood J."/>
            <person name="Hayes R.D."/>
            <person name="Graham S.W."/>
            <person name="Gunter L.E."/>
            <person name="McDaniel S.F."/>
            <person name="Hoernstein S.N.W."/>
            <person name="Larsson A."/>
            <person name="Li F.W."/>
            <person name="Perroud P.F."/>
            <person name="Phillips J."/>
            <person name="Ranjan P."/>
            <person name="Rokshar D.S."/>
            <person name="Rothfels C.J."/>
            <person name="Schneider L."/>
            <person name="Shu S."/>
            <person name="Stevenson D.W."/>
            <person name="Thummler F."/>
            <person name="Tillich M."/>
            <person name="Villarreal Aguilar J.C."/>
            <person name="Widiez T."/>
            <person name="Wong G.K."/>
            <person name="Wymore A."/>
            <person name="Zhang Y."/>
            <person name="Zimmer A.D."/>
            <person name="Quatrano R.S."/>
            <person name="Mayer K.F.X."/>
            <person name="Goodstein D."/>
            <person name="Casacuberta J.M."/>
            <person name="Vandepoele K."/>
            <person name="Reski R."/>
            <person name="Cuming A.C."/>
            <person name="Tuskan G.A."/>
            <person name="Maumus F."/>
            <person name="Salse J."/>
            <person name="Schmutz J."/>
            <person name="Rensing S.A."/>
        </authorList>
    </citation>
    <scope>NUCLEOTIDE SEQUENCE [LARGE SCALE GENOMIC DNA]</scope>
    <source>
        <strain evidence="6 7">cv. Gransden 2004</strain>
    </source>
</reference>
<dbReference type="PROSITE" id="PS51658">
    <property type="entry name" value="BFN"/>
    <property type="match status" value="1"/>
</dbReference>
<dbReference type="EnsemblPlants" id="Pp3c14_19190V3.1">
    <property type="protein sequence ID" value="Pp3c14_19190V3.1"/>
    <property type="gene ID" value="Pp3c14_19190"/>
</dbReference>
<dbReference type="STRING" id="3218.A0A2K1JIC7"/>
<dbReference type="GO" id="GO:0005634">
    <property type="term" value="C:nucleus"/>
    <property type="evidence" value="ECO:0000318"/>
    <property type="project" value="GO_Central"/>
</dbReference>
<protein>
    <recommendedName>
        <fullName evidence="4">BFN domain-containing protein</fullName>
    </recommendedName>
</protein>
<gene>
    <name evidence="6" type="primary">LOC112291788</name>
    <name evidence="5" type="ORF">PHYPA_018710</name>
</gene>
<dbReference type="RefSeq" id="XP_024395448.1">
    <property type="nucleotide sequence ID" value="XM_024539680.2"/>
</dbReference>
<evidence type="ECO:0000256" key="2">
    <source>
        <dbReference type="ARBA" id="ARBA00025428"/>
    </source>
</evidence>
<keyword evidence="7" id="KW-1185">Reference proteome</keyword>
<dbReference type="EnsemblPlants" id="Pp3c14_19190V3.2">
    <property type="protein sequence ID" value="Pp3c14_19190V3.2"/>
    <property type="gene ID" value="Pp3c14_19190"/>
</dbReference>
<dbReference type="Pfam" id="PF02577">
    <property type="entry name" value="BFN_dom"/>
    <property type="match status" value="1"/>
</dbReference>
<dbReference type="EnsemblPlants" id="Pp3c14_19190V3.4">
    <property type="protein sequence ID" value="Pp3c14_19190V3.4"/>
    <property type="gene ID" value="Pp3c14_19190"/>
</dbReference>
<dbReference type="Gene3D" id="3.10.690.10">
    <property type="entry name" value="Bifunctional nuclease domain"/>
    <property type="match status" value="1"/>
</dbReference>
<dbReference type="OrthoDB" id="566255at2759"/>
<reference evidence="5 7" key="1">
    <citation type="journal article" date="2008" name="Science">
        <title>The Physcomitrella genome reveals evolutionary insights into the conquest of land by plants.</title>
        <authorList>
            <person name="Rensing S."/>
            <person name="Lang D."/>
            <person name="Zimmer A."/>
            <person name="Terry A."/>
            <person name="Salamov A."/>
            <person name="Shapiro H."/>
            <person name="Nishiyama T."/>
            <person name="Perroud P.-F."/>
            <person name="Lindquist E."/>
            <person name="Kamisugi Y."/>
            <person name="Tanahashi T."/>
            <person name="Sakakibara K."/>
            <person name="Fujita T."/>
            <person name="Oishi K."/>
            <person name="Shin-I T."/>
            <person name="Kuroki Y."/>
            <person name="Toyoda A."/>
            <person name="Suzuki Y."/>
            <person name="Hashimoto A."/>
            <person name="Yamaguchi K."/>
            <person name="Sugano A."/>
            <person name="Kohara Y."/>
            <person name="Fujiyama A."/>
            <person name="Anterola A."/>
            <person name="Aoki S."/>
            <person name="Ashton N."/>
            <person name="Barbazuk W.B."/>
            <person name="Barker E."/>
            <person name="Bennetzen J."/>
            <person name="Bezanilla M."/>
            <person name="Blankenship R."/>
            <person name="Cho S.H."/>
            <person name="Dutcher S."/>
            <person name="Estelle M."/>
            <person name="Fawcett J.A."/>
            <person name="Gundlach H."/>
            <person name="Hanada K."/>
            <person name="Heyl A."/>
            <person name="Hicks K.A."/>
            <person name="Hugh J."/>
            <person name="Lohr M."/>
            <person name="Mayer K."/>
            <person name="Melkozernov A."/>
            <person name="Murata T."/>
            <person name="Nelson D."/>
            <person name="Pils B."/>
            <person name="Prigge M."/>
            <person name="Reiss B."/>
            <person name="Renner T."/>
            <person name="Rombauts S."/>
            <person name="Rushton P."/>
            <person name="Sanderfoot A."/>
            <person name="Schween G."/>
            <person name="Shiu S.-H."/>
            <person name="Stueber K."/>
            <person name="Theodoulou F.L."/>
            <person name="Tu H."/>
            <person name="Van de Peer Y."/>
            <person name="Verrier P.J."/>
            <person name="Waters E."/>
            <person name="Wood A."/>
            <person name="Yang L."/>
            <person name="Cove D."/>
            <person name="Cuming A."/>
            <person name="Hasebe M."/>
            <person name="Lucas S."/>
            <person name="Mishler D.B."/>
            <person name="Reski R."/>
            <person name="Grigoriev I."/>
            <person name="Quatrano R.S."/>
            <person name="Boore J.L."/>
        </authorList>
    </citation>
    <scope>NUCLEOTIDE SEQUENCE [LARGE SCALE GENOMIC DNA]</scope>
    <source>
        <strain evidence="6 7">cv. Gransden 2004</strain>
    </source>
</reference>
<dbReference type="InterPro" id="IPR036104">
    <property type="entry name" value="BFN_sf"/>
</dbReference>
<dbReference type="FunCoup" id="A0A2K1JIC7">
    <property type="interactions" value="390"/>
</dbReference>
<dbReference type="Gramene" id="Pp3c14_19190V3.2">
    <property type="protein sequence ID" value="Pp3c14_19190V3.2"/>
    <property type="gene ID" value="Pp3c14_19190"/>
</dbReference>
<dbReference type="RefSeq" id="XP_024395446.1">
    <property type="nucleotide sequence ID" value="XM_024539678.2"/>
</dbReference>
<dbReference type="GO" id="GO:0030891">
    <property type="term" value="C:VCB complex"/>
    <property type="evidence" value="ECO:0000318"/>
    <property type="project" value="GO_Central"/>
</dbReference>
<dbReference type="EMBL" id="ABEU02000014">
    <property type="protein sequence ID" value="PNR41307.1"/>
    <property type="molecule type" value="Genomic_DNA"/>
</dbReference>
<feature type="compositionally biased region" description="Low complexity" evidence="3">
    <location>
        <begin position="62"/>
        <end position="79"/>
    </location>
</feature>
<dbReference type="PANTHER" id="PTHR15160">
    <property type="entry name" value="VON HIPPEL-LINDAU PROTEIN"/>
    <property type="match status" value="1"/>
</dbReference>
<dbReference type="GeneID" id="112291788"/>
<reference evidence="6" key="3">
    <citation type="submission" date="2020-12" db="UniProtKB">
        <authorList>
            <consortium name="EnsemblPlants"/>
        </authorList>
    </citation>
    <scope>IDENTIFICATION</scope>
</reference>
<evidence type="ECO:0000256" key="3">
    <source>
        <dbReference type="SAM" id="MobiDB-lite"/>
    </source>
</evidence>
<dbReference type="OMA" id="QTAETEW"/>
<accession>A0A2K1JIC7</accession>
<dbReference type="AlphaFoldDB" id="A0A2K1JIC7"/>
<evidence type="ECO:0000256" key="1">
    <source>
        <dbReference type="ARBA" id="ARBA00009095"/>
    </source>
</evidence>
<dbReference type="SUPFAM" id="SSF103256">
    <property type="entry name" value="Hypothetical protein TM0160"/>
    <property type="match status" value="1"/>
</dbReference>
<dbReference type="Gramene" id="Pp3c14_19190V3.4">
    <property type="protein sequence ID" value="Pp3c14_19190V3.4"/>
    <property type="gene ID" value="Pp3c14_19190"/>
</dbReference>
<dbReference type="PaxDb" id="3218-PP1S34_58V6.1"/>
<evidence type="ECO:0000259" key="4">
    <source>
        <dbReference type="PROSITE" id="PS51658"/>
    </source>
</evidence>
<evidence type="ECO:0000313" key="7">
    <source>
        <dbReference type="Proteomes" id="UP000006727"/>
    </source>
</evidence>
<organism evidence="5">
    <name type="scientific">Physcomitrium patens</name>
    <name type="common">Spreading-leaved earth moss</name>
    <name type="synonym">Physcomitrella patens</name>
    <dbReference type="NCBI Taxonomy" id="3218"/>
    <lineage>
        <taxon>Eukaryota</taxon>
        <taxon>Viridiplantae</taxon>
        <taxon>Streptophyta</taxon>
        <taxon>Embryophyta</taxon>
        <taxon>Bryophyta</taxon>
        <taxon>Bryophytina</taxon>
        <taxon>Bryopsida</taxon>
        <taxon>Funariidae</taxon>
        <taxon>Funariales</taxon>
        <taxon>Funariaceae</taxon>
        <taxon>Physcomitrium</taxon>
    </lineage>
</organism>
<proteinExistence type="inferred from homology"/>
<name>A0A2K1JIC7_PHYPA</name>
<comment type="similarity">
    <text evidence="1">Belongs to the bifunctional nuclease family.</text>
</comment>
<dbReference type="GO" id="GO:0016567">
    <property type="term" value="P:protein ubiquitination"/>
    <property type="evidence" value="ECO:0000318"/>
    <property type="project" value="GO_Central"/>
</dbReference>
<dbReference type="InterPro" id="IPR003729">
    <property type="entry name" value="Bi_nuclease_dom"/>
</dbReference>
<sequence length="349" mass="38053">MAAPAAAMSLLPSHSPARLHRSNVVPCSLMSTPRSMRATPLGNCALSVPFPAAMKPRSTKFSTSRNSSDSAESDSVAENFSENDEDYADSTIVEAVEVRSGPEGCTIKMRNGDVLKCVHNSNEAGTLPVYDPHPAIVLHLNDSSNLLLPIIVLEFPSAMLSDAIRNVEPTRPTVYQVMSNILEVSGYKAKLVRVTKRVNETYFARVHLVKEGDDSAPPMSLDIRPSDAINLAVRCKIPIQVSKNLAMGDGVRVVTDVEKLPSTITTKDGLVITDLDTPLPGPCLDAEEFVMVRDMHIAAVEERFIDAGKLRDELEQFRKAASSESLEQNKQTAETEWPPHRSEPPQSPV</sequence>
<dbReference type="Proteomes" id="UP000006727">
    <property type="component" value="Chromosome 14"/>
</dbReference>
<evidence type="ECO:0000313" key="5">
    <source>
        <dbReference type="EMBL" id="PNR41307.1"/>
    </source>
</evidence>
<dbReference type="Gramene" id="Pp3c14_19190V3.1">
    <property type="protein sequence ID" value="Pp3c14_19190V3.1"/>
    <property type="gene ID" value="Pp3c14_19190"/>
</dbReference>